<dbReference type="SUPFAM" id="SSF51735">
    <property type="entry name" value="NAD(P)-binding Rossmann-fold domains"/>
    <property type="match status" value="1"/>
</dbReference>
<dbReference type="InterPro" id="IPR036291">
    <property type="entry name" value="NAD(P)-bd_dom_sf"/>
</dbReference>
<organism evidence="4 5">
    <name type="scientific">Castellaniella daejeonensis</name>
    <dbReference type="NCBI Taxonomy" id="659013"/>
    <lineage>
        <taxon>Bacteria</taxon>
        <taxon>Pseudomonadati</taxon>
        <taxon>Pseudomonadota</taxon>
        <taxon>Betaproteobacteria</taxon>
        <taxon>Burkholderiales</taxon>
        <taxon>Alcaligenaceae</taxon>
        <taxon>Castellaniella</taxon>
    </lineage>
</organism>
<keyword evidence="2" id="KW-0560">Oxidoreductase</keyword>
<feature type="domain" description="Enoyl reductase (ER)" evidence="3">
    <location>
        <begin position="11"/>
        <end position="321"/>
    </location>
</feature>
<dbReference type="PANTHER" id="PTHR48106">
    <property type="entry name" value="QUINONE OXIDOREDUCTASE PIG3-RELATED"/>
    <property type="match status" value="1"/>
</dbReference>
<dbReference type="Gene3D" id="3.40.50.720">
    <property type="entry name" value="NAD(P)-binding Rossmann-like Domain"/>
    <property type="match status" value="1"/>
</dbReference>
<evidence type="ECO:0000256" key="2">
    <source>
        <dbReference type="ARBA" id="ARBA00023002"/>
    </source>
</evidence>
<keyword evidence="1" id="KW-0521">NADP</keyword>
<dbReference type="Proteomes" id="UP001501176">
    <property type="component" value="Unassembled WGS sequence"/>
</dbReference>
<keyword evidence="5" id="KW-1185">Reference proteome</keyword>
<dbReference type="InterPro" id="IPR013154">
    <property type="entry name" value="ADH-like_N"/>
</dbReference>
<dbReference type="EMBL" id="BAAAFN010000008">
    <property type="protein sequence ID" value="GAA0222522.1"/>
    <property type="molecule type" value="Genomic_DNA"/>
</dbReference>
<accession>A0ABN0TIF9</accession>
<dbReference type="RefSeq" id="WP_343820293.1">
    <property type="nucleotide sequence ID" value="NZ_BAAAFN010000008.1"/>
</dbReference>
<name>A0ABN0TIF9_9BURK</name>
<reference evidence="4 5" key="1">
    <citation type="journal article" date="2019" name="Int. J. Syst. Evol. Microbiol.">
        <title>The Global Catalogue of Microorganisms (GCM) 10K type strain sequencing project: providing services to taxonomists for standard genome sequencing and annotation.</title>
        <authorList>
            <consortium name="The Broad Institute Genomics Platform"/>
            <consortium name="The Broad Institute Genome Sequencing Center for Infectious Disease"/>
            <person name="Wu L."/>
            <person name="Ma J."/>
        </authorList>
    </citation>
    <scope>NUCLEOTIDE SEQUENCE [LARGE SCALE GENOMIC DNA]</scope>
    <source>
        <strain evidence="4 5">JCM 16240</strain>
    </source>
</reference>
<dbReference type="Gene3D" id="3.90.180.10">
    <property type="entry name" value="Medium-chain alcohol dehydrogenases, catalytic domain"/>
    <property type="match status" value="1"/>
</dbReference>
<evidence type="ECO:0000259" key="3">
    <source>
        <dbReference type="SMART" id="SM00829"/>
    </source>
</evidence>
<dbReference type="InterPro" id="IPR011032">
    <property type="entry name" value="GroES-like_sf"/>
</dbReference>
<protein>
    <submittedName>
        <fullName evidence="4">Quinone oxidoreductase</fullName>
    </submittedName>
</protein>
<dbReference type="InterPro" id="IPR047618">
    <property type="entry name" value="QOR-like"/>
</dbReference>
<dbReference type="InterPro" id="IPR013149">
    <property type="entry name" value="ADH-like_C"/>
</dbReference>
<proteinExistence type="predicted"/>
<sequence length="323" mass="33159">MDKKIQIARPGGIDQLRVSADAPADPGPGEIRVRHEAIGVSFIDIYHRTGLYPLPLPSTLGVEGAGVVEATGPGVTRLSPGDRVAYAGAPVGAYASTRLLPETRAIVLPDDIPANAAAASMLRGITAHMLLTLIFPVGPGTTALIHAAAGGTGALLSRWAKYLGATVIGTTSSMEKAELARQAGADHVIVGRDADLIGEVRNLTEGRGVDVAYDGIGGGMLARTLACVRPFGTVASIGQAAGPIPALNLEDIGPRRSLSLARPSFMAYAADLSTYRTAAAAVMDMLRLGIGGTIDTAYALEDVARAHADLEAGRSIGSMLLVP</sequence>
<dbReference type="SMART" id="SM00829">
    <property type="entry name" value="PKS_ER"/>
    <property type="match status" value="1"/>
</dbReference>
<dbReference type="SUPFAM" id="SSF50129">
    <property type="entry name" value="GroES-like"/>
    <property type="match status" value="1"/>
</dbReference>
<dbReference type="Pfam" id="PF00107">
    <property type="entry name" value="ADH_zinc_N"/>
    <property type="match status" value="1"/>
</dbReference>
<evidence type="ECO:0000313" key="5">
    <source>
        <dbReference type="Proteomes" id="UP001501176"/>
    </source>
</evidence>
<dbReference type="InterPro" id="IPR020843">
    <property type="entry name" value="ER"/>
</dbReference>
<gene>
    <name evidence="4" type="ORF">GCM10009125_09480</name>
</gene>
<comment type="caution">
    <text evidence="4">The sequence shown here is derived from an EMBL/GenBank/DDBJ whole genome shotgun (WGS) entry which is preliminary data.</text>
</comment>
<dbReference type="PANTHER" id="PTHR48106:SF13">
    <property type="entry name" value="QUINONE OXIDOREDUCTASE-RELATED"/>
    <property type="match status" value="1"/>
</dbReference>
<dbReference type="CDD" id="cd05286">
    <property type="entry name" value="QOR2"/>
    <property type="match status" value="1"/>
</dbReference>
<dbReference type="Pfam" id="PF08240">
    <property type="entry name" value="ADH_N"/>
    <property type="match status" value="1"/>
</dbReference>
<evidence type="ECO:0000313" key="4">
    <source>
        <dbReference type="EMBL" id="GAA0222522.1"/>
    </source>
</evidence>
<evidence type="ECO:0000256" key="1">
    <source>
        <dbReference type="ARBA" id="ARBA00022857"/>
    </source>
</evidence>